<proteinExistence type="predicted"/>
<name>A0A368XXQ5_9BURK</name>
<sequence length="196" mass="20842">MHKRQFLASAALAAAGAAQAQSTAKPATSGQPTLLTVGGAIAKGNRGPLDKALDQMMAKHKVQFGTAYAFDAAALQRLPRVHITPTLEYDNKKHKLSGPLLSTVLAKAGADLKAPLRVGLRAVDGYNAIISLADVQAYRMVVATHLDDQPMALGGLGPQWAVYDADNLPAFKDKPVHERFALCPWGVYYIDVALQG</sequence>
<reference evidence="2 3" key="1">
    <citation type="submission" date="2018-07" db="EMBL/GenBank/DDBJ databases">
        <title>Genomic Encyclopedia of Type Strains, Phase IV (KMG-IV): sequencing the most valuable type-strain genomes for metagenomic binning, comparative biology and taxonomic classification.</title>
        <authorList>
            <person name="Goeker M."/>
        </authorList>
    </citation>
    <scope>NUCLEOTIDE SEQUENCE [LARGE SCALE GENOMIC DNA]</scope>
    <source>
        <strain evidence="2 3">DSM 21634</strain>
    </source>
</reference>
<accession>A0A368XXQ5</accession>
<dbReference type="RefSeq" id="WP_114468170.1">
    <property type="nucleotide sequence ID" value="NZ_QPJK01000003.1"/>
</dbReference>
<evidence type="ECO:0008006" key="4">
    <source>
        <dbReference type="Google" id="ProtNLM"/>
    </source>
</evidence>
<gene>
    <name evidence="2" type="ORF">DES41_103378</name>
</gene>
<protein>
    <recommendedName>
        <fullName evidence="4">Molybdopterin-dependent oxidoreductase-like protein</fullName>
    </recommendedName>
</protein>
<dbReference type="Proteomes" id="UP000252884">
    <property type="component" value="Unassembled WGS sequence"/>
</dbReference>
<dbReference type="InterPro" id="IPR036374">
    <property type="entry name" value="OxRdtase_Mopterin-bd_sf"/>
</dbReference>
<keyword evidence="1" id="KW-0732">Signal</keyword>
<evidence type="ECO:0000313" key="3">
    <source>
        <dbReference type="Proteomes" id="UP000252884"/>
    </source>
</evidence>
<feature type="signal peptide" evidence="1">
    <location>
        <begin position="1"/>
        <end position="20"/>
    </location>
</feature>
<evidence type="ECO:0000313" key="2">
    <source>
        <dbReference type="EMBL" id="RCW72771.1"/>
    </source>
</evidence>
<dbReference type="OrthoDB" id="8685546at2"/>
<organism evidence="2 3">
    <name type="scientific">Pseudorhodoferax soli</name>
    <dbReference type="NCBI Taxonomy" id="545864"/>
    <lineage>
        <taxon>Bacteria</taxon>
        <taxon>Pseudomonadati</taxon>
        <taxon>Pseudomonadota</taxon>
        <taxon>Betaproteobacteria</taxon>
        <taxon>Burkholderiales</taxon>
        <taxon>Comamonadaceae</taxon>
    </lineage>
</organism>
<comment type="caution">
    <text evidence="2">The sequence shown here is derived from an EMBL/GenBank/DDBJ whole genome shotgun (WGS) entry which is preliminary data.</text>
</comment>
<dbReference type="EMBL" id="QPJK01000003">
    <property type="protein sequence ID" value="RCW72771.1"/>
    <property type="molecule type" value="Genomic_DNA"/>
</dbReference>
<feature type="chain" id="PRO_5016876973" description="Molybdopterin-dependent oxidoreductase-like protein" evidence="1">
    <location>
        <begin position="21"/>
        <end position="196"/>
    </location>
</feature>
<keyword evidence="3" id="KW-1185">Reference proteome</keyword>
<evidence type="ECO:0000256" key="1">
    <source>
        <dbReference type="SAM" id="SignalP"/>
    </source>
</evidence>
<dbReference type="SUPFAM" id="SSF56524">
    <property type="entry name" value="Oxidoreductase molybdopterin-binding domain"/>
    <property type="match status" value="1"/>
</dbReference>
<dbReference type="AlphaFoldDB" id="A0A368XXQ5"/>